<dbReference type="GO" id="GO:0006397">
    <property type="term" value="P:mRNA processing"/>
    <property type="evidence" value="ECO:0007669"/>
    <property type="project" value="UniProtKB-KW"/>
</dbReference>
<dbReference type="Gene3D" id="4.10.60.10">
    <property type="entry name" value="Zinc finger, CCHC-type"/>
    <property type="match status" value="1"/>
</dbReference>
<evidence type="ECO:0000256" key="1">
    <source>
        <dbReference type="ARBA" id="ARBA00022664"/>
    </source>
</evidence>
<dbReference type="PROSITE" id="PS50158">
    <property type="entry name" value="ZF_CCHC"/>
    <property type="match status" value="1"/>
</dbReference>
<keyword evidence="1" id="KW-0507">mRNA processing</keyword>
<name>A0A9Q3FW37_9BASI</name>
<dbReference type="EMBL" id="AVOT02051241">
    <property type="protein sequence ID" value="MBW0546254.1"/>
    <property type="molecule type" value="Genomic_DNA"/>
</dbReference>
<dbReference type="OrthoDB" id="2518964at2759"/>
<dbReference type="AlphaFoldDB" id="A0A9Q3FW37"/>
<dbReference type="GO" id="GO:0003676">
    <property type="term" value="F:nucleic acid binding"/>
    <property type="evidence" value="ECO:0007669"/>
    <property type="project" value="InterPro"/>
</dbReference>
<keyword evidence="2" id="KW-0863">Zinc-finger</keyword>
<proteinExistence type="predicted"/>
<evidence type="ECO:0000256" key="2">
    <source>
        <dbReference type="PROSITE-ProRule" id="PRU00047"/>
    </source>
</evidence>
<dbReference type="SUPFAM" id="SSF57756">
    <property type="entry name" value="Retrovirus zinc finger-like domains"/>
    <property type="match status" value="1"/>
</dbReference>
<dbReference type="GO" id="GO:0008270">
    <property type="term" value="F:zinc ion binding"/>
    <property type="evidence" value="ECO:0007669"/>
    <property type="project" value="UniProtKB-KW"/>
</dbReference>
<evidence type="ECO:0000313" key="5">
    <source>
        <dbReference type="Proteomes" id="UP000765509"/>
    </source>
</evidence>
<evidence type="ECO:0000313" key="4">
    <source>
        <dbReference type="EMBL" id="MBW0546254.1"/>
    </source>
</evidence>
<gene>
    <name evidence="4" type="ORF">O181_085969</name>
</gene>
<sequence length="319" mass="35243">MGDSSKFPDIASLMVSDLVLCTNQKYEILQWFSLIADRIQPHLSLNGSNFNTWSCNMIDIGKLVLLKIPGISTLKRSTLTISTILSPFCSSQTALSVHFKKSLSKASWSSIVNHSNINFHTPAQTSNLIEHVIDLGEAIEAIEIQLGPINSNNIITLLFFFSIPHLHIQFTTSLDTGLAANPSPNINSNDILDIVQQINGKSVPTPPKDSIKISQIDTLEMGNKLQAERYPGVGTPPYSGFPAPQATSPIANCYNGWKWKWLIPQNSCFYCGEEGHWAPDCPANIRASSSKKKEIVSSIGAEPILENKKHYWTLVPLIW</sequence>
<feature type="domain" description="CCHC-type" evidence="3">
    <location>
        <begin position="268"/>
        <end position="282"/>
    </location>
</feature>
<protein>
    <recommendedName>
        <fullName evidence="3">CCHC-type domain-containing protein</fullName>
    </recommendedName>
</protein>
<dbReference type="Proteomes" id="UP000765509">
    <property type="component" value="Unassembled WGS sequence"/>
</dbReference>
<keyword evidence="2" id="KW-0862">Zinc</keyword>
<reference evidence="4" key="1">
    <citation type="submission" date="2021-03" db="EMBL/GenBank/DDBJ databases">
        <title>Draft genome sequence of rust myrtle Austropuccinia psidii MF-1, a brazilian biotype.</title>
        <authorList>
            <person name="Quecine M.C."/>
            <person name="Pachon D.M.R."/>
            <person name="Bonatelli M.L."/>
            <person name="Correr F.H."/>
            <person name="Franceschini L.M."/>
            <person name="Leite T.F."/>
            <person name="Margarido G.R.A."/>
            <person name="Almeida C.A."/>
            <person name="Ferrarezi J.A."/>
            <person name="Labate C.A."/>
        </authorList>
    </citation>
    <scope>NUCLEOTIDE SEQUENCE</scope>
    <source>
        <strain evidence="4">MF-1</strain>
    </source>
</reference>
<dbReference type="InterPro" id="IPR001878">
    <property type="entry name" value="Znf_CCHC"/>
</dbReference>
<accession>A0A9Q3FW37</accession>
<keyword evidence="5" id="KW-1185">Reference proteome</keyword>
<comment type="caution">
    <text evidence="4">The sequence shown here is derived from an EMBL/GenBank/DDBJ whole genome shotgun (WGS) entry which is preliminary data.</text>
</comment>
<dbReference type="SMART" id="SM00343">
    <property type="entry name" value="ZnF_C2HC"/>
    <property type="match status" value="1"/>
</dbReference>
<dbReference type="InterPro" id="IPR036875">
    <property type="entry name" value="Znf_CCHC_sf"/>
</dbReference>
<evidence type="ECO:0000259" key="3">
    <source>
        <dbReference type="PROSITE" id="PS50158"/>
    </source>
</evidence>
<keyword evidence="2" id="KW-0479">Metal-binding</keyword>
<dbReference type="Pfam" id="PF00098">
    <property type="entry name" value="zf-CCHC"/>
    <property type="match status" value="1"/>
</dbReference>
<organism evidence="4 5">
    <name type="scientific">Austropuccinia psidii MF-1</name>
    <dbReference type="NCBI Taxonomy" id="1389203"/>
    <lineage>
        <taxon>Eukaryota</taxon>
        <taxon>Fungi</taxon>
        <taxon>Dikarya</taxon>
        <taxon>Basidiomycota</taxon>
        <taxon>Pucciniomycotina</taxon>
        <taxon>Pucciniomycetes</taxon>
        <taxon>Pucciniales</taxon>
        <taxon>Sphaerophragmiaceae</taxon>
        <taxon>Austropuccinia</taxon>
    </lineage>
</organism>